<dbReference type="EC" id="2.4.-.-" evidence="1"/>
<organism evidence="1 2">
    <name type="scientific">Laceyella putida</name>
    <dbReference type="NCBI Taxonomy" id="110101"/>
    <lineage>
        <taxon>Bacteria</taxon>
        <taxon>Bacillati</taxon>
        <taxon>Bacillota</taxon>
        <taxon>Bacilli</taxon>
        <taxon>Bacillales</taxon>
        <taxon>Thermoactinomycetaceae</taxon>
        <taxon>Laceyella</taxon>
    </lineage>
</organism>
<dbReference type="PANTHER" id="PTHR12526">
    <property type="entry name" value="GLYCOSYLTRANSFERASE"/>
    <property type="match status" value="1"/>
</dbReference>
<proteinExistence type="predicted"/>
<dbReference type="RefSeq" id="WP_379865127.1">
    <property type="nucleotide sequence ID" value="NZ_JBHTBW010000032.1"/>
</dbReference>
<dbReference type="SUPFAM" id="SSF53756">
    <property type="entry name" value="UDP-Glycosyltransferase/glycogen phosphorylase"/>
    <property type="match status" value="1"/>
</dbReference>
<reference evidence="2" key="1">
    <citation type="journal article" date="2019" name="Int. J. Syst. Evol. Microbiol.">
        <title>The Global Catalogue of Microorganisms (GCM) 10K type strain sequencing project: providing services to taxonomists for standard genome sequencing and annotation.</title>
        <authorList>
            <consortium name="The Broad Institute Genomics Platform"/>
            <consortium name="The Broad Institute Genome Sequencing Center for Infectious Disease"/>
            <person name="Wu L."/>
            <person name="Ma J."/>
        </authorList>
    </citation>
    <scope>NUCLEOTIDE SEQUENCE [LARGE SCALE GENOMIC DNA]</scope>
    <source>
        <strain evidence="2">CGMCC 1.12942</strain>
    </source>
</reference>
<comment type="caution">
    <text evidence="1">The sequence shown here is derived from an EMBL/GenBank/DDBJ whole genome shotgun (WGS) entry which is preliminary data.</text>
</comment>
<dbReference type="Proteomes" id="UP001596500">
    <property type="component" value="Unassembled WGS sequence"/>
</dbReference>
<keyword evidence="1" id="KW-0808">Transferase</keyword>
<gene>
    <name evidence="1" type="ORF">ACFQNG_11235</name>
</gene>
<evidence type="ECO:0000313" key="2">
    <source>
        <dbReference type="Proteomes" id="UP001596500"/>
    </source>
</evidence>
<dbReference type="Pfam" id="PF13692">
    <property type="entry name" value="Glyco_trans_1_4"/>
    <property type="match status" value="1"/>
</dbReference>
<dbReference type="GO" id="GO:0016757">
    <property type="term" value="F:glycosyltransferase activity"/>
    <property type="evidence" value="ECO:0007669"/>
    <property type="project" value="UniProtKB-KW"/>
</dbReference>
<dbReference type="Gene3D" id="3.40.50.2000">
    <property type="entry name" value="Glycogen Phosphorylase B"/>
    <property type="match status" value="1"/>
</dbReference>
<keyword evidence="1" id="KW-0328">Glycosyltransferase</keyword>
<dbReference type="EMBL" id="JBHTBW010000032">
    <property type="protein sequence ID" value="MFC7441686.1"/>
    <property type="molecule type" value="Genomic_DNA"/>
</dbReference>
<name>A0ABW2RL16_9BACL</name>
<evidence type="ECO:0000313" key="1">
    <source>
        <dbReference type="EMBL" id="MFC7441686.1"/>
    </source>
</evidence>
<accession>A0ABW2RL16</accession>
<protein>
    <submittedName>
        <fullName evidence="1">Glycosyltransferase</fullName>
        <ecNumber evidence="1">2.4.-.-</ecNumber>
    </submittedName>
</protein>
<keyword evidence="2" id="KW-1185">Reference proteome</keyword>
<sequence>MIIYPPLMDWNWMKQRPQQLMSRLAKQGHVVYYCNRTQTDRAPEEIEPNLTLVHHHQNWLRSDWPKLRKRYDSVGVWCNNPMLANTLSSYQADWIVYDCADDFGEWIRHEKEMVAIADAIVCSSQRLFLRLQKTFPHKRLVLIRNGYDPEMNLHKTEKREIPVDLMDEQNNKLIGYVGAWAPWIDEALVRKISCIDPAWKVVVIGAEFQKKFHHNGLPHVRYLGLKPHQLLPSYIQAFSVCVIPFRLNPITLATNPVKAYEYLAAGKPVIATDLPECRLMRPHVDIAPTHDQFIEKIKKRIFDPGDPCARIEYALQNTWETRSLQAEALLSELI</sequence>